<dbReference type="PANTHER" id="PTHR48081">
    <property type="entry name" value="AB HYDROLASE SUPERFAMILY PROTEIN C4A8.06C"/>
    <property type="match status" value="1"/>
</dbReference>
<reference evidence="4" key="2">
    <citation type="submission" date="2024-04" db="EMBL/GenBank/DDBJ databases">
        <authorList>
            <person name="Chen Y."/>
            <person name="Shah S."/>
            <person name="Dougan E. K."/>
            <person name="Thang M."/>
            <person name="Chan C."/>
        </authorList>
    </citation>
    <scope>NUCLEOTIDE SEQUENCE [LARGE SCALE GENOMIC DNA]</scope>
</reference>
<keyword evidence="6" id="KW-1185">Reference proteome</keyword>
<reference evidence="3" key="1">
    <citation type="submission" date="2022-10" db="EMBL/GenBank/DDBJ databases">
        <authorList>
            <person name="Chen Y."/>
            <person name="Dougan E. K."/>
            <person name="Chan C."/>
            <person name="Rhodes N."/>
            <person name="Thang M."/>
        </authorList>
    </citation>
    <scope>NUCLEOTIDE SEQUENCE</scope>
</reference>
<accession>A0A9P1CIC8</accession>
<dbReference type="Gene3D" id="3.40.50.1820">
    <property type="entry name" value="alpha/beta hydrolase"/>
    <property type="match status" value="1"/>
</dbReference>
<dbReference type="EMBL" id="CAMXCT010001666">
    <property type="protein sequence ID" value="CAI3992035.1"/>
    <property type="molecule type" value="Genomic_DNA"/>
</dbReference>
<evidence type="ECO:0000256" key="1">
    <source>
        <dbReference type="ARBA" id="ARBA00022801"/>
    </source>
</evidence>
<gene>
    <name evidence="3" type="ORF">C1SCF055_LOCUS18890</name>
</gene>
<dbReference type="SUPFAM" id="SSF53474">
    <property type="entry name" value="alpha/beta-Hydrolases"/>
    <property type="match status" value="1"/>
</dbReference>
<comment type="caution">
    <text evidence="3">The sequence shown here is derived from an EMBL/GenBank/DDBJ whole genome shotgun (WGS) entry which is preliminary data.</text>
</comment>
<proteinExistence type="predicted"/>
<sequence length="311" mass="34410">MAAMASCELASGDLGNPWLDELPGVFAGAFLRKKIEQHFVSTLGGEVHTYSQTGLKLHFLQPSAPYFQSDHLERQESKKGCVVFLHGGGFLGGAPSQVYPYAKAVSHHYGIPTACCEVSCLLTHPRSKVPFESVEDARRCVNYLKDKADDLGLDREKIVLAGASSGGHTAAMAALGAEEPGLGLAGLLLFNPVLDLQFRERWQERRWCTWLGSSALRWRFGKETLDDESPILRARHLPQPTLILHGTEDHLVPLQEVQHFQEKMECLGSDCKVVTFPGEGHFFFNWRVSPVNFHRCVGLLGDFLKQVGVLS</sequence>
<organism evidence="3">
    <name type="scientific">Cladocopium goreaui</name>
    <dbReference type="NCBI Taxonomy" id="2562237"/>
    <lineage>
        <taxon>Eukaryota</taxon>
        <taxon>Sar</taxon>
        <taxon>Alveolata</taxon>
        <taxon>Dinophyceae</taxon>
        <taxon>Suessiales</taxon>
        <taxon>Symbiodiniaceae</taxon>
        <taxon>Cladocopium</taxon>
    </lineage>
</organism>
<dbReference type="InterPro" id="IPR013094">
    <property type="entry name" value="AB_hydrolase_3"/>
</dbReference>
<evidence type="ECO:0000259" key="2">
    <source>
        <dbReference type="Pfam" id="PF07859"/>
    </source>
</evidence>
<evidence type="ECO:0000313" key="4">
    <source>
        <dbReference type="EMBL" id="CAL1145410.1"/>
    </source>
</evidence>
<dbReference type="AlphaFoldDB" id="A0A9P1CIC8"/>
<dbReference type="PANTHER" id="PTHR48081:SF30">
    <property type="entry name" value="ACETYL-HYDROLASE LIPR-RELATED"/>
    <property type="match status" value="1"/>
</dbReference>
<feature type="domain" description="Alpha/beta hydrolase fold-3" evidence="2">
    <location>
        <begin position="82"/>
        <end position="284"/>
    </location>
</feature>
<dbReference type="GO" id="GO:0004806">
    <property type="term" value="F:triacylglycerol lipase activity"/>
    <property type="evidence" value="ECO:0007669"/>
    <property type="project" value="TreeGrafter"/>
</dbReference>
<dbReference type="EMBL" id="CAMXCT020001666">
    <property type="protein sequence ID" value="CAL1145410.1"/>
    <property type="molecule type" value="Genomic_DNA"/>
</dbReference>
<dbReference type="OrthoDB" id="408631at2759"/>
<dbReference type="EMBL" id="CAMXCT030001666">
    <property type="protein sequence ID" value="CAL4779347.1"/>
    <property type="molecule type" value="Genomic_DNA"/>
</dbReference>
<dbReference type="InterPro" id="IPR029058">
    <property type="entry name" value="AB_hydrolase_fold"/>
</dbReference>
<evidence type="ECO:0000313" key="3">
    <source>
        <dbReference type="EMBL" id="CAI3992035.1"/>
    </source>
</evidence>
<evidence type="ECO:0000313" key="5">
    <source>
        <dbReference type="EMBL" id="CAL4779347.1"/>
    </source>
</evidence>
<dbReference type="InterPro" id="IPR050300">
    <property type="entry name" value="GDXG_lipolytic_enzyme"/>
</dbReference>
<keyword evidence="1" id="KW-0378">Hydrolase</keyword>
<dbReference type="Pfam" id="PF07859">
    <property type="entry name" value="Abhydrolase_3"/>
    <property type="match status" value="1"/>
</dbReference>
<protein>
    <submittedName>
        <fullName evidence="5">Isoprenylcysteine alpha-carbonyl methylesterase ICME</fullName>
    </submittedName>
</protein>
<dbReference type="Proteomes" id="UP001152797">
    <property type="component" value="Unassembled WGS sequence"/>
</dbReference>
<evidence type="ECO:0000313" key="6">
    <source>
        <dbReference type="Proteomes" id="UP001152797"/>
    </source>
</evidence>
<name>A0A9P1CIC8_9DINO</name>